<dbReference type="RefSeq" id="WP_126548564.1">
    <property type="nucleotide sequence ID" value="NZ_BIFS01000001.1"/>
</dbReference>
<dbReference type="SUPFAM" id="SSF51735">
    <property type="entry name" value="NAD(P)-binding Rossmann-fold domains"/>
    <property type="match status" value="1"/>
</dbReference>
<protein>
    <recommendedName>
        <fullName evidence="3">UDP-glucose 4-epimerase</fullName>
    </recommendedName>
    <alternativeName>
        <fullName evidence="5">Galactowaldenase</fullName>
    </alternativeName>
    <alternativeName>
        <fullName evidence="4">UDP-galactose 4-epimerase</fullName>
    </alternativeName>
</protein>
<dbReference type="PANTHER" id="PTHR43725">
    <property type="entry name" value="UDP-GLUCOSE 4-EPIMERASE"/>
    <property type="match status" value="1"/>
</dbReference>
<evidence type="ECO:0000256" key="4">
    <source>
        <dbReference type="ARBA" id="ARBA00031367"/>
    </source>
</evidence>
<gene>
    <name evidence="7" type="ORF">KDK_05180</name>
</gene>
<evidence type="ECO:0000259" key="6">
    <source>
        <dbReference type="Pfam" id="PF01370"/>
    </source>
</evidence>
<feature type="domain" description="NAD-dependent epimerase/dehydratase" evidence="6">
    <location>
        <begin position="4"/>
        <end position="128"/>
    </location>
</feature>
<comment type="caution">
    <text evidence="7">The sequence shown here is derived from an EMBL/GenBank/DDBJ whole genome shotgun (WGS) entry which is preliminary data.</text>
</comment>
<dbReference type="Proteomes" id="UP000287188">
    <property type="component" value="Unassembled WGS sequence"/>
</dbReference>
<evidence type="ECO:0000256" key="3">
    <source>
        <dbReference type="ARBA" id="ARBA00018569"/>
    </source>
</evidence>
<keyword evidence="8" id="KW-1185">Reference proteome</keyword>
<reference evidence="8" key="1">
    <citation type="submission" date="2018-12" db="EMBL/GenBank/DDBJ databases">
        <title>Tengunoibacter tsumagoiensis gen. nov., sp. nov., Dictyobacter kobayashii sp. nov., D. alpinus sp. nov., and D. joshuensis sp. nov. and description of Dictyobacteraceae fam. nov. within the order Ktedonobacterales isolated from Tengu-no-mugimeshi.</title>
        <authorList>
            <person name="Wang C.M."/>
            <person name="Zheng Y."/>
            <person name="Sakai Y."/>
            <person name="Toyoda A."/>
            <person name="Minakuchi Y."/>
            <person name="Abe K."/>
            <person name="Yokota A."/>
            <person name="Yabe S."/>
        </authorList>
    </citation>
    <scope>NUCLEOTIDE SEQUENCE [LARGE SCALE GENOMIC DNA]</scope>
    <source>
        <strain evidence="8">Uno11</strain>
    </source>
</reference>
<evidence type="ECO:0000256" key="2">
    <source>
        <dbReference type="ARBA" id="ARBA00007637"/>
    </source>
</evidence>
<evidence type="ECO:0000256" key="1">
    <source>
        <dbReference type="ARBA" id="ARBA00004947"/>
    </source>
</evidence>
<organism evidence="7 8">
    <name type="scientific">Dictyobacter kobayashii</name>
    <dbReference type="NCBI Taxonomy" id="2014872"/>
    <lineage>
        <taxon>Bacteria</taxon>
        <taxon>Bacillati</taxon>
        <taxon>Chloroflexota</taxon>
        <taxon>Ktedonobacteria</taxon>
        <taxon>Ktedonobacterales</taxon>
        <taxon>Dictyobacteraceae</taxon>
        <taxon>Dictyobacter</taxon>
    </lineage>
</organism>
<dbReference type="InterPro" id="IPR001509">
    <property type="entry name" value="Epimerase_deHydtase"/>
</dbReference>
<dbReference type="Pfam" id="PF01370">
    <property type="entry name" value="Epimerase"/>
    <property type="match status" value="1"/>
</dbReference>
<evidence type="ECO:0000313" key="8">
    <source>
        <dbReference type="Proteomes" id="UP000287188"/>
    </source>
</evidence>
<dbReference type="InterPro" id="IPR036291">
    <property type="entry name" value="NAD(P)-bd_dom_sf"/>
</dbReference>
<name>A0A402ACB0_9CHLR</name>
<dbReference type="OrthoDB" id="9801785at2"/>
<evidence type="ECO:0000313" key="7">
    <source>
        <dbReference type="EMBL" id="GCE16718.1"/>
    </source>
</evidence>
<dbReference type="GO" id="GO:0033499">
    <property type="term" value="P:galactose catabolic process via UDP-galactose, Leloir pathway"/>
    <property type="evidence" value="ECO:0007669"/>
    <property type="project" value="TreeGrafter"/>
</dbReference>
<comment type="similarity">
    <text evidence="2">Belongs to the NAD(P)-dependent epimerase/dehydratase family.</text>
</comment>
<sequence length="142" mass="15220">MRCIVTGGAGFIGGHLVNGLQNCGHEVLSIDILHREMPDKQGVDVDICDSQQLQRVFADFQPQVIFHLAGVADARAALIDPIRAVHINITGTTCVLQAAQQINATRVVIASSCWVYNAMHDGPIDENTQFLSAGGGTSIRAR</sequence>
<dbReference type="Gene3D" id="3.40.50.720">
    <property type="entry name" value="NAD(P)-binding Rossmann-like Domain"/>
    <property type="match status" value="1"/>
</dbReference>
<dbReference type="EMBL" id="BIFS01000001">
    <property type="protein sequence ID" value="GCE16718.1"/>
    <property type="molecule type" value="Genomic_DNA"/>
</dbReference>
<proteinExistence type="inferred from homology"/>
<dbReference type="AlphaFoldDB" id="A0A402ACB0"/>
<accession>A0A402ACB0</accession>
<dbReference type="PANTHER" id="PTHR43725:SF53">
    <property type="entry name" value="UDP-ARABINOSE 4-EPIMERASE 1"/>
    <property type="match status" value="1"/>
</dbReference>
<evidence type="ECO:0000256" key="5">
    <source>
        <dbReference type="ARBA" id="ARBA00033067"/>
    </source>
</evidence>
<comment type="pathway">
    <text evidence="1">Carbohydrate metabolism; galactose metabolism.</text>
</comment>